<feature type="region of interest" description="Disordered" evidence="8">
    <location>
        <begin position="461"/>
        <end position="671"/>
    </location>
</feature>
<dbReference type="InterPro" id="IPR018955">
    <property type="entry name" value="BCDHK/PDK_N"/>
</dbReference>
<evidence type="ECO:0000256" key="8">
    <source>
        <dbReference type="SAM" id="MobiDB-lite"/>
    </source>
</evidence>
<dbReference type="Pfam" id="PF10436">
    <property type="entry name" value="BCDHK_Adom3"/>
    <property type="match status" value="1"/>
</dbReference>
<dbReference type="InterPro" id="IPR036784">
    <property type="entry name" value="AK/P_DHK_N_sf"/>
</dbReference>
<name>A0ABR3FGQ6_9AGAR</name>
<comment type="subcellular location">
    <subcellularLocation>
        <location evidence="7">Mitochondrion matrix</location>
    </subcellularLocation>
</comment>
<dbReference type="Gene3D" id="1.20.140.20">
    <property type="entry name" value="Alpha-ketoacid/pyruvate dehydrogenase kinase, N-terminal domain"/>
    <property type="match status" value="1"/>
</dbReference>
<evidence type="ECO:0000256" key="6">
    <source>
        <dbReference type="ARBA" id="ARBA00023128"/>
    </source>
</evidence>
<dbReference type="EC" id="2.7.11.-" evidence="7"/>
<evidence type="ECO:0000256" key="4">
    <source>
        <dbReference type="ARBA" id="ARBA00022777"/>
    </source>
</evidence>
<feature type="compositionally biased region" description="Polar residues" evidence="8">
    <location>
        <begin position="708"/>
        <end position="736"/>
    </location>
</feature>
<organism evidence="10 11">
    <name type="scientific">Marasmius crinis-equi</name>
    <dbReference type="NCBI Taxonomy" id="585013"/>
    <lineage>
        <taxon>Eukaryota</taxon>
        <taxon>Fungi</taxon>
        <taxon>Dikarya</taxon>
        <taxon>Basidiomycota</taxon>
        <taxon>Agaricomycotina</taxon>
        <taxon>Agaricomycetes</taxon>
        <taxon>Agaricomycetidae</taxon>
        <taxon>Agaricales</taxon>
        <taxon>Marasmiineae</taxon>
        <taxon>Marasmiaceae</taxon>
        <taxon>Marasmius</taxon>
    </lineage>
</organism>
<evidence type="ECO:0000313" key="10">
    <source>
        <dbReference type="EMBL" id="KAL0574533.1"/>
    </source>
</evidence>
<keyword evidence="4 7" id="KW-0418">Kinase</keyword>
<gene>
    <name evidence="10" type="primary">PKP2</name>
    <name evidence="10" type="ORF">V5O48_007425</name>
</gene>
<dbReference type="Proteomes" id="UP001465976">
    <property type="component" value="Unassembled WGS sequence"/>
</dbReference>
<feature type="compositionally biased region" description="Low complexity" evidence="8">
    <location>
        <begin position="499"/>
        <end position="518"/>
    </location>
</feature>
<accession>A0ABR3FGQ6</accession>
<feature type="compositionally biased region" description="Low complexity" evidence="8">
    <location>
        <begin position="461"/>
        <end position="482"/>
    </location>
</feature>
<keyword evidence="2 7" id="KW-0808">Transferase</keyword>
<reference evidence="10 11" key="1">
    <citation type="submission" date="2024-02" db="EMBL/GenBank/DDBJ databases">
        <title>A draft genome for the cacao thread blight pathogen Marasmius crinis-equi.</title>
        <authorList>
            <person name="Cohen S.P."/>
            <person name="Baruah I.K."/>
            <person name="Amoako-Attah I."/>
            <person name="Bukari Y."/>
            <person name="Meinhardt L.W."/>
            <person name="Bailey B.A."/>
        </authorList>
    </citation>
    <scope>NUCLEOTIDE SEQUENCE [LARGE SCALE GENOMIC DNA]</scope>
    <source>
        <strain evidence="10 11">GH-76</strain>
    </source>
</reference>
<evidence type="ECO:0000313" key="11">
    <source>
        <dbReference type="Proteomes" id="UP001465976"/>
    </source>
</evidence>
<keyword evidence="5 7" id="KW-0067">ATP-binding</keyword>
<feature type="compositionally biased region" description="Basic and acidic residues" evidence="8">
    <location>
        <begin position="631"/>
        <end position="642"/>
    </location>
</feature>
<dbReference type="InterPro" id="IPR039028">
    <property type="entry name" value="BCKD/PDK"/>
</dbReference>
<sequence>MPFRPSRGLGSLSKRKLALYPLNGSFWCRKESTALHFYQNKQLDLYASREAKRLTLRQLTFFGRSMDEERLVKSANYVRTELPVRIAHRIRDLQSLPYVVVTQEGVAKVYELYWTAFEKFRRYPPIKNMKDNEEFCRFLSTLLHEHSPVIPNLSLGLSLSSPYLPPDVLDSFMRRMLVSRISRRVLAEHHIALSDSFRGDHSRSGRRDVSEAHVGIIFTAIDVKRSIERCAQLLQVQPAEELETDSIPPPKVMIEGHTDTKFSYIRAHLEYIVFELLKNSMRATKLKHRGASSLPPLRATIAAGANDIGIRISDEGGGLHAIQRQYGIKSPSDLFSFSHTRNSARMETDRIGALRTASTRPQGIWGTVNEQIQAWEEFGSPDTAKDPEIGNHPRIGIGLPMSNIFAKKIDPTMISTDFDDSVPPPAYTEQEYDNKVTITLQASLADSQDEWEEWDEAKFQAAAAAHAGTGTSSSAPGGSRASSDVKKPLPSYPQDKKGSVSGPSAGVGSSSSYGGPVAESYSSTPATPNSSQNTNQANVAGAPSSSQIHHPLLSPSDISYGDEEDMSAPPPAFTGVGPSLDGPPYEEVVRMSYNSQEDYNAPRLPSPSWGPQREYIPPRPSSAATSIQSFHPEEDPRPRVEQHIYSPPQPHSLQPSYGRGVQPTVPRMNFNPSVAYGRAVVNEPDHDRNRKSATPVFDASAFYNSSVSSFMNAGNSHSSRPTSQHYSSSNPNSYGSRASPDPNRFTRNSNAFISAPVSPMPKYPIGQSFATANFSHQTSTNSGPGAREPRWAMSEQQFPFSR</sequence>
<evidence type="ECO:0000256" key="1">
    <source>
        <dbReference type="ARBA" id="ARBA00006155"/>
    </source>
</evidence>
<dbReference type="SUPFAM" id="SSF55874">
    <property type="entry name" value="ATPase domain of HSP90 chaperone/DNA topoisomerase II/histidine kinase"/>
    <property type="match status" value="1"/>
</dbReference>
<proteinExistence type="inferred from homology"/>
<comment type="similarity">
    <text evidence="1 7">Belongs to the PDK/BCKDK protein kinase family.</text>
</comment>
<evidence type="ECO:0000259" key="9">
    <source>
        <dbReference type="Pfam" id="PF10436"/>
    </source>
</evidence>
<dbReference type="InterPro" id="IPR036890">
    <property type="entry name" value="HATPase_C_sf"/>
</dbReference>
<feature type="domain" description="Branched-chain alpha-ketoacid dehydrogenase kinase/Pyruvate dehydrogenase kinase N-terminal" evidence="9">
    <location>
        <begin position="53"/>
        <end position="217"/>
    </location>
</feature>
<keyword evidence="6 7" id="KW-0496">Mitochondrion</keyword>
<comment type="caution">
    <text evidence="10">The sequence shown here is derived from an EMBL/GenBank/DDBJ whole genome shotgun (WGS) entry which is preliminary data.</text>
</comment>
<keyword evidence="11" id="KW-1185">Reference proteome</keyword>
<dbReference type="PANTHER" id="PTHR11947:SF25">
    <property type="entry name" value="[PYRUVATE DEHYDROGENASE (ACETYL-TRANSFERRING)] KINASE 2, MITOCHONDRIAL"/>
    <property type="match status" value="1"/>
</dbReference>
<evidence type="ECO:0000256" key="3">
    <source>
        <dbReference type="ARBA" id="ARBA00022741"/>
    </source>
</evidence>
<evidence type="ECO:0000256" key="5">
    <source>
        <dbReference type="ARBA" id="ARBA00022840"/>
    </source>
</evidence>
<feature type="compositionally biased region" description="Polar residues" evidence="8">
    <location>
        <begin position="520"/>
        <end position="548"/>
    </location>
</feature>
<keyword evidence="3 7" id="KW-0547">Nucleotide-binding</keyword>
<evidence type="ECO:0000256" key="2">
    <source>
        <dbReference type="ARBA" id="ARBA00022679"/>
    </source>
</evidence>
<dbReference type="SUPFAM" id="SSF69012">
    <property type="entry name" value="alpha-ketoacid dehydrogenase kinase, N-terminal domain"/>
    <property type="match status" value="1"/>
</dbReference>
<dbReference type="PANTHER" id="PTHR11947">
    <property type="entry name" value="PYRUVATE DEHYDROGENASE KINASE"/>
    <property type="match status" value="1"/>
</dbReference>
<feature type="region of interest" description="Disordered" evidence="8">
    <location>
        <begin position="708"/>
        <end position="802"/>
    </location>
</feature>
<dbReference type="EMBL" id="JBAHYK010000388">
    <property type="protein sequence ID" value="KAL0574533.1"/>
    <property type="molecule type" value="Genomic_DNA"/>
</dbReference>
<feature type="compositionally biased region" description="Polar residues" evidence="8">
    <location>
        <begin position="768"/>
        <end position="783"/>
    </location>
</feature>
<dbReference type="Gene3D" id="3.30.565.10">
    <property type="entry name" value="Histidine kinase-like ATPase, C-terminal domain"/>
    <property type="match status" value="1"/>
</dbReference>
<protein>
    <recommendedName>
        <fullName evidence="7">Protein-serine/threonine kinase</fullName>
        <ecNumber evidence="7">2.7.11.-</ecNumber>
    </recommendedName>
</protein>
<evidence type="ECO:0000256" key="7">
    <source>
        <dbReference type="RuleBase" id="RU366032"/>
    </source>
</evidence>